<keyword evidence="4 5" id="KW-0472">Membrane</keyword>
<protein>
    <recommendedName>
        <fullName evidence="8">Glutathione synthetase</fullName>
    </recommendedName>
</protein>
<gene>
    <name evidence="6" type="ORF">GCM10007853_07440</name>
</gene>
<evidence type="ECO:0000256" key="5">
    <source>
        <dbReference type="SAM" id="Phobius"/>
    </source>
</evidence>
<dbReference type="Proteomes" id="UP001161391">
    <property type="component" value="Unassembled WGS sequence"/>
</dbReference>
<comment type="caution">
    <text evidence="6">The sequence shown here is derived from an EMBL/GenBank/DDBJ whole genome shotgun (WGS) entry which is preliminary data.</text>
</comment>
<comment type="subcellular location">
    <subcellularLocation>
        <location evidence="1">Membrane</location>
        <topology evidence="1">Multi-pass membrane protein</topology>
    </subcellularLocation>
</comment>
<feature type="transmembrane region" description="Helical" evidence="5">
    <location>
        <begin position="62"/>
        <end position="81"/>
    </location>
</feature>
<dbReference type="RefSeq" id="WP_284387693.1">
    <property type="nucleotide sequence ID" value="NZ_BSNK01000001.1"/>
</dbReference>
<dbReference type="InterPro" id="IPR047662">
    <property type="entry name" value="SemiSWEET"/>
</dbReference>
<name>A0ABQ5V711_9PROT</name>
<keyword evidence="7" id="KW-1185">Reference proteome</keyword>
<reference evidence="6" key="2">
    <citation type="submission" date="2023-01" db="EMBL/GenBank/DDBJ databases">
        <title>Draft genome sequence of Algimonas ampicilliniresistens strain NBRC 108219.</title>
        <authorList>
            <person name="Sun Q."/>
            <person name="Mori K."/>
        </authorList>
    </citation>
    <scope>NUCLEOTIDE SEQUENCE</scope>
    <source>
        <strain evidence="6">NBRC 108219</strain>
    </source>
</reference>
<evidence type="ECO:0000256" key="4">
    <source>
        <dbReference type="ARBA" id="ARBA00023136"/>
    </source>
</evidence>
<proteinExistence type="predicted"/>
<keyword evidence="2 5" id="KW-0812">Transmembrane</keyword>
<evidence type="ECO:0008006" key="8">
    <source>
        <dbReference type="Google" id="ProtNLM"/>
    </source>
</evidence>
<dbReference type="InterPro" id="IPR006603">
    <property type="entry name" value="PQ-loop_rpt"/>
</dbReference>
<dbReference type="NCBIfam" id="NF037968">
    <property type="entry name" value="SemiSWEET_2"/>
    <property type="match status" value="1"/>
</dbReference>
<dbReference type="Gene3D" id="1.20.1280.290">
    <property type="match status" value="1"/>
</dbReference>
<organism evidence="6 7">
    <name type="scientific">Algimonas ampicilliniresistens</name>
    <dbReference type="NCBI Taxonomy" id="1298735"/>
    <lineage>
        <taxon>Bacteria</taxon>
        <taxon>Pseudomonadati</taxon>
        <taxon>Pseudomonadota</taxon>
        <taxon>Alphaproteobacteria</taxon>
        <taxon>Maricaulales</taxon>
        <taxon>Robiginitomaculaceae</taxon>
        <taxon>Algimonas</taxon>
    </lineage>
</organism>
<evidence type="ECO:0000256" key="3">
    <source>
        <dbReference type="ARBA" id="ARBA00022989"/>
    </source>
</evidence>
<dbReference type="EMBL" id="BSNK01000001">
    <property type="protein sequence ID" value="GLQ22870.1"/>
    <property type="molecule type" value="Genomic_DNA"/>
</dbReference>
<evidence type="ECO:0000256" key="2">
    <source>
        <dbReference type="ARBA" id="ARBA00022692"/>
    </source>
</evidence>
<keyword evidence="3 5" id="KW-1133">Transmembrane helix</keyword>
<dbReference type="Pfam" id="PF04193">
    <property type="entry name" value="PQ-loop"/>
    <property type="match status" value="1"/>
</dbReference>
<accession>A0ABQ5V711</accession>
<sequence length="101" mass="10873">MSTIDIIGYIAASLTTLSFLPQALACVRTGRTDGLSLPMYAIFSAGVALWFAYGVAVGSWPVILANLVTLAFALVILALIIRNRHRHVSSRDRVRSIVVGD</sequence>
<evidence type="ECO:0000256" key="1">
    <source>
        <dbReference type="ARBA" id="ARBA00004141"/>
    </source>
</evidence>
<feature type="transmembrane region" description="Helical" evidence="5">
    <location>
        <begin position="6"/>
        <end position="25"/>
    </location>
</feature>
<feature type="transmembrane region" description="Helical" evidence="5">
    <location>
        <begin position="37"/>
        <end position="56"/>
    </location>
</feature>
<evidence type="ECO:0000313" key="6">
    <source>
        <dbReference type="EMBL" id="GLQ22870.1"/>
    </source>
</evidence>
<reference evidence="6" key="1">
    <citation type="journal article" date="2014" name="Int. J. Syst. Evol. Microbiol.">
        <title>Complete genome of a new Firmicutes species belonging to the dominant human colonic microbiota ('Ruminococcus bicirculans') reveals two chromosomes and a selective capacity to utilize plant glucans.</title>
        <authorList>
            <consortium name="NISC Comparative Sequencing Program"/>
            <person name="Wegmann U."/>
            <person name="Louis P."/>
            <person name="Goesmann A."/>
            <person name="Henrissat B."/>
            <person name="Duncan S.H."/>
            <person name="Flint H.J."/>
        </authorList>
    </citation>
    <scope>NUCLEOTIDE SEQUENCE</scope>
    <source>
        <strain evidence="6">NBRC 108219</strain>
    </source>
</reference>
<evidence type="ECO:0000313" key="7">
    <source>
        <dbReference type="Proteomes" id="UP001161391"/>
    </source>
</evidence>